<dbReference type="PANTHER" id="PTHR11439:SF495">
    <property type="entry name" value="REVERSE TRANSCRIPTASE, RNA-DEPENDENT DNA POLYMERASE-RELATED"/>
    <property type="match status" value="1"/>
</dbReference>
<comment type="caution">
    <text evidence="4">The sequence shown here is derived from an EMBL/GenBank/DDBJ whole genome shotgun (WGS) entry which is preliminary data.</text>
</comment>
<name>A0ABQ5GNA4_9ASTR</name>
<feature type="compositionally biased region" description="Polar residues" evidence="2">
    <location>
        <begin position="508"/>
        <end position="532"/>
    </location>
</feature>
<accession>A0ABQ5GNA4</accession>
<keyword evidence="5" id="KW-1185">Reference proteome</keyword>
<reference evidence="4" key="1">
    <citation type="journal article" date="2022" name="Int. J. Mol. Sci.">
        <title>Draft Genome of Tanacetum Coccineum: Genomic Comparison of Closely Related Tanacetum-Family Plants.</title>
        <authorList>
            <person name="Yamashiro T."/>
            <person name="Shiraishi A."/>
            <person name="Nakayama K."/>
            <person name="Satake H."/>
        </authorList>
    </citation>
    <scope>NUCLEOTIDE SEQUENCE</scope>
</reference>
<feature type="region of interest" description="Disordered" evidence="2">
    <location>
        <begin position="508"/>
        <end position="545"/>
    </location>
</feature>
<dbReference type="InterPro" id="IPR038077">
    <property type="entry name" value="Troponin_sf"/>
</dbReference>
<dbReference type="EMBL" id="BQNB010018624">
    <property type="protein sequence ID" value="GJT76437.1"/>
    <property type="molecule type" value="Genomic_DNA"/>
</dbReference>
<dbReference type="InterPro" id="IPR013103">
    <property type="entry name" value="RVT_2"/>
</dbReference>
<reference evidence="4" key="2">
    <citation type="submission" date="2022-01" db="EMBL/GenBank/DDBJ databases">
        <authorList>
            <person name="Yamashiro T."/>
            <person name="Shiraishi A."/>
            <person name="Satake H."/>
            <person name="Nakayama K."/>
        </authorList>
    </citation>
    <scope>NUCLEOTIDE SEQUENCE</scope>
</reference>
<dbReference type="PANTHER" id="PTHR11439">
    <property type="entry name" value="GAG-POL-RELATED RETROTRANSPOSON"/>
    <property type="match status" value="1"/>
</dbReference>
<feature type="domain" description="Reverse transcriptase Ty1/copia-type" evidence="3">
    <location>
        <begin position="102"/>
        <end position="172"/>
    </location>
</feature>
<evidence type="ECO:0000313" key="5">
    <source>
        <dbReference type="Proteomes" id="UP001151760"/>
    </source>
</evidence>
<sequence length="662" mass="75212">MMMDLNSTNNVNTDSLTVNAADTNAVNAVGGKKSIELPFDPNMPVLEYNSIFDFSNDEKNDDAVADMNNMDTTIQLDRGYARRDSIIQVTRSLDFSGFTEWKRAIGSKWVFRNKKDERGIVIRNKARLVAQGYTQEEGVDYDEVFAPVARIEAIWLLLAYASFKILWCIKWMLKVLFSMGRLKKRCMYVNHQDLKTQTFLIEYTRLKKHCMDYIKLLELEVKTVSTLIKTQKPPLKDENSKEVDVHMYRLMIGSLMYLTSSRPDIMFAVCVCARYQVNLKVSHLYAVKRIFSDYAGASLDRKSTTRGCQFLGCRLISWQCKKQIVVANSKIEAEYVAPSSCCGQLYLILLGKGKKSIRLMMEKLFGMELELILLHALVDGKKIIVTESSVRRDLQLEDDEGIDCLPNSTIFEELTRMSAKTTAWNEFSSTMASAIICLATNQKFNFSKYIFESMVRNLDNLSRKFLMYPRKPTRKDTQVPQSSIPSENVADEAVHKELGDSLVRDATTASSLKAEQDSGNINKTRSKATPNESSSLGTTSGGGPMCQEIIGDTTAQTRFESVSKHFNDSLFARGNTLQSNEDRLKLNELMELCTNLQKKVFDLEKTKTSQDNEIASLKRRVKKLEKRNRSRTHGLKRLYKVGLSARIESSRDEENLGEDASK</sequence>
<dbReference type="Proteomes" id="UP001151760">
    <property type="component" value="Unassembled WGS sequence"/>
</dbReference>
<keyword evidence="1" id="KW-0175">Coiled coil</keyword>
<protein>
    <submittedName>
        <fullName evidence="4">Uncharacterized mitochondrial protein-like protein</fullName>
    </submittedName>
</protein>
<organism evidence="4 5">
    <name type="scientific">Tanacetum coccineum</name>
    <dbReference type="NCBI Taxonomy" id="301880"/>
    <lineage>
        <taxon>Eukaryota</taxon>
        <taxon>Viridiplantae</taxon>
        <taxon>Streptophyta</taxon>
        <taxon>Embryophyta</taxon>
        <taxon>Tracheophyta</taxon>
        <taxon>Spermatophyta</taxon>
        <taxon>Magnoliopsida</taxon>
        <taxon>eudicotyledons</taxon>
        <taxon>Gunneridae</taxon>
        <taxon>Pentapetalae</taxon>
        <taxon>asterids</taxon>
        <taxon>campanulids</taxon>
        <taxon>Asterales</taxon>
        <taxon>Asteraceae</taxon>
        <taxon>Asteroideae</taxon>
        <taxon>Anthemideae</taxon>
        <taxon>Anthemidinae</taxon>
        <taxon>Tanacetum</taxon>
    </lineage>
</organism>
<feature type="coiled-coil region" evidence="1">
    <location>
        <begin position="586"/>
        <end position="627"/>
    </location>
</feature>
<evidence type="ECO:0000256" key="2">
    <source>
        <dbReference type="SAM" id="MobiDB-lite"/>
    </source>
</evidence>
<gene>
    <name evidence="4" type="ORF">Tco_1043162</name>
</gene>
<proteinExistence type="predicted"/>
<dbReference type="Pfam" id="PF07727">
    <property type="entry name" value="RVT_2"/>
    <property type="match status" value="1"/>
</dbReference>
<dbReference type="SUPFAM" id="SSF90250">
    <property type="entry name" value="Troponin coil-coiled subunits"/>
    <property type="match status" value="1"/>
</dbReference>
<evidence type="ECO:0000259" key="3">
    <source>
        <dbReference type="Pfam" id="PF07727"/>
    </source>
</evidence>
<evidence type="ECO:0000256" key="1">
    <source>
        <dbReference type="SAM" id="Coils"/>
    </source>
</evidence>
<evidence type="ECO:0000313" key="4">
    <source>
        <dbReference type="EMBL" id="GJT76437.1"/>
    </source>
</evidence>